<dbReference type="Pfam" id="PF22934">
    <property type="entry name" value="SPRTN_ZBD"/>
    <property type="match status" value="1"/>
</dbReference>
<dbReference type="WBParaSite" id="Pan_g15320.t2">
    <property type="protein sequence ID" value="Pan_g15320.t2"/>
    <property type="gene ID" value="Pan_g15320"/>
</dbReference>
<organism evidence="3 4">
    <name type="scientific">Panagrellus redivivus</name>
    <name type="common">Microworm</name>
    <dbReference type="NCBI Taxonomy" id="6233"/>
    <lineage>
        <taxon>Eukaryota</taxon>
        <taxon>Metazoa</taxon>
        <taxon>Ecdysozoa</taxon>
        <taxon>Nematoda</taxon>
        <taxon>Chromadorea</taxon>
        <taxon>Rhabditida</taxon>
        <taxon>Tylenchina</taxon>
        <taxon>Panagrolaimomorpha</taxon>
        <taxon>Panagrolaimoidea</taxon>
        <taxon>Panagrolaimidae</taxon>
        <taxon>Panagrellus</taxon>
    </lineage>
</organism>
<dbReference type="GO" id="GO:0004222">
    <property type="term" value="F:metalloendopeptidase activity"/>
    <property type="evidence" value="ECO:0007669"/>
    <property type="project" value="InterPro"/>
</dbReference>
<reference evidence="4" key="2">
    <citation type="submission" date="2020-10" db="UniProtKB">
        <authorList>
            <consortium name="WormBaseParasite"/>
        </authorList>
    </citation>
    <scope>IDENTIFICATION</scope>
</reference>
<dbReference type="GO" id="GO:0031593">
    <property type="term" value="F:polyubiquitin modification-dependent protein binding"/>
    <property type="evidence" value="ECO:0007669"/>
    <property type="project" value="TreeGrafter"/>
</dbReference>
<feature type="domain" description="Spartan-like zinc binding" evidence="2">
    <location>
        <begin position="2"/>
        <end position="36"/>
    </location>
</feature>
<dbReference type="InterPro" id="IPR044245">
    <property type="entry name" value="Spartan"/>
</dbReference>
<reference evidence="3" key="1">
    <citation type="journal article" date="2013" name="Genetics">
        <title>The draft genome and transcriptome of Panagrellus redivivus are shaped by the harsh demands of a free-living lifestyle.</title>
        <authorList>
            <person name="Srinivasan J."/>
            <person name="Dillman A.R."/>
            <person name="Macchietto M.G."/>
            <person name="Heikkinen L."/>
            <person name="Lakso M."/>
            <person name="Fracchia K.M."/>
            <person name="Antoshechkin I."/>
            <person name="Mortazavi A."/>
            <person name="Wong G."/>
            <person name="Sternberg P.W."/>
        </authorList>
    </citation>
    <scope>NUCLEOTIDE SEQUENCE [LARGE SCALE GENOMIC DNA]</scope>
    <source>
        <strain evidence="3">MT8872</strain>
    </source>
</reference>
<dbReference type="PANTHER" id="PTHR21220:SF0">
    <property type="entry name" value="DNA-DEPENDENT METALLOPROTEASE SPRTN"/>
    <property type="match status" value="1"/>
</dbReference>
<evidence type="ECO:0000313" key="4">
    <source>
        <dbReference type="WBParaSite" id="Pan_g15320.t2"/>
    </source>
</evidence>
<dbReference type="PANTHER" id="PTHR21220">
    <property type="entry name" value="DNA-DEPENDENT METALLOPROTEASE SPRTN"/>
    <property type="match status" value="1"/>
</dbReference>
<sequence length="145" mass="16166">MKPKYGFVKRATNRAPCPSDFSWKKHQEICGGKYTKVSPVPPYAPLDQPKPTNDENVPLQIPESVSKKAESVNIPVPEPKKKRASPVPTAIIKVPYEVSSDKDVLEDRAPCPSDFSWKKHQEICGGMFTKVSPEPPHAPCRTQMI</sequence>
<evidence type="ECO:0000313" key="3">
    <source>
        <dbReference type="Proteomes" id="UP000492821"/>
    </source>
</evidence>
<dbReference type="InterPro" id="IPR055220">
    <property type="entry name" value="SPRTN_ZBD"/>
</dbReference>
<dbReference type="GO" id="GO:0006974">
    <property type="term" value="P:DNA damage response"/>
    <property type="evidence" value="ECO:0007669"/>
    <property type="project" value="InterPro"/>
</dbReference>
<dbReference type="AlphaFoldDB" id="A0A7E4V149"/>
<protein>
    <submittedName>
        <fullName evidence="4">Chitin-binding type-2 domain-containing protein</fullName>
    </submittedName>
</protein>
<dbReference type="GO" id="GO:0005634">
    <property type="term" value="C:nucleus"/>
    <property type="evidence" value="ECO:0007669"/>
    <property type="project" value="TreeGrafter"/>
</dbReference>
<evidence type="ECO:0000256" key="1">
    <source>
        <dbReference type="SAM" id="MobiDB-lite"/>
    </source>
</evidence>
<feature type="region of interest" description="Disordered" evidence="1">
    <location>
        <begin position="40"/>
        <end position="86"/>
    </location>
</feature>
<name>A0A7E4V149_PANRE</name>
<accession>A0A7E4V149</accession>
<dbReference type="Proteomes" id="UP000492821">
    <property type="component" value="Unassembled WGS sequence"/>
</dbReference>
<evidence type="ECO:0000259" key="2">
    <source>
        <dbReference type="Pfam" id="PF22934"/>
    </source>
</evidence>
<proteinExistence type="predicted"/>
<dbReference type="GO" id="GO:0003697">
    <property type="term" value="F:single-stranded DNA binding"/>
    <property type="evidence" value="ECO:0007669"/>
    <property type="project" value="InterPro"/>
</dbReference>
<keyword evidence="3" id="KW-1185">Reference proteome</keyword>